<protein>
    <submittedName>
        <fullName evidence="2">Tetratricopeptide-like helical domain superfamily</fullName>
    </submittedName>
</protein>
<sequence>MGFIRFHNNNNNRLFIKIKISSPARFFSHLDLDKTKQKHQLRTRNFVFVFELPEYWKVFDEMQTRDVVSACSHAGLLDQGKRFFKLMTNEYKIVPWIEHFACMVDLLGRSRRINEAYEFINKMKMEPNDRIWILCFVVKYLCESGQMERRDDNSVNHESQLSEKGAWS</sequence>
<evidence type="ECO:0000313" key="2">
    <source>
        <dbReference type="EMBL" id="KAF5762741.1"/>
    </source>
</evidence>
<dbReference type="PANTHER" id="PTHR47926">
    <property type="entry name" value="PENTATRICOPEPTIDE REPEAT-CONTAINING PROTEIN"/>
    <property type="match status" value="1"/>
</dbReference>
<dbReference type="Gene3D" id="1.25.40.10">
    <property type="entry name" value="Tetratricopeptide repeat domain"/>
    <property type="match status" value="1"/>
</dbReference>
<dbReference type="GO" id="GO:0009451">
    <property type="term" value="P:RNA modification"/>
    <property type="evidence" value="ECO:0007669"/>
    <property type="project" value="InterPro"/>
</dbReference>
<dbReference type="GO" id="GO:0003723">
    <property type="term" value="F:RNA binding"/>
    <property type="evidence" value="ECO:0007669"/>
    <property type="project" value="InterPro"/>
</dbReference>
<reference evidence="2" key="2">
    <citation type="submission" date="2020-06" db="EMBL/GenBank/DDBJ databases">
        <title>Helianthus annuus Genome sequencing and assembly Release 2.</title>
        <authorList>
            <person name="Gouzy J."/>
            <person name="Langlade N."/>
            <person name="Munos S."/>
        </authorList>
    </citation>
    <scope>NUCLEOTIDE SEQUENCE</scope>
    <source>
        <tissue evidence="2">Leaves</tissue>
    </source>
</reference>
<comment type="caution">
    <text evidence="2">The sequence shown here is derived from an EMBL/GenBank/DDBJ whole genome shotgun (WGS) entry which is preliminary data.</text>
</comment>
<gene>
    <name evidence="2" type="ORF">HanXRQr2_Chr15g0672371</name>
</gene>
<dbReference type="Pfam" id="PF01535">
    <property type="entry name" value="PPR"/>
    <property type="match status" value="2"/>
</dbReference>
<dbReference type="Gramene" id="mRNA:HanXRQr2_Chr15g0672371">
    <property type="protein sequence ID" value="CDS:HanXRQr2_Chr15g0672371.1"/>
    <property type="gene ID" value="HanXRQr2_Chr15g0672371"/>
</dbReference>
<dbReference type="InterPro" id="IPR011990">
    <property type="entry name" value="TPR-like_helical_dom_sf"/>
</dbReference>
<dbReference type="PANTHER" id="PTHR47926:SF347">
    <property type="entry name" value="PENTATRICOPEPTIDE REPEAT-CONTAINING PROTEIN"/>
    <property type="match status" value="1"/>
</dbReference>
<evidence type="ECO:0000313" key="3">
    <source>
        <dbReference type="Proteomes" id="UP000215914"/>
    </source>
</evidence>
<organism evidence="2 3">
    <name type="scientific">Helianthus annuus</name>
    <name type="common">Common sunflower</name>
    <dbReference type="NCBI Taxonomy" id="4232"/>
    <lineage>
        <taxon>Eukaryota</taxon>
        <taxon>Viridiplantae</taxon>
        <taxon>Streptophyta</taxon>
        <taxon>Embryophyta</taxon>
        <taxon>Tracheophyta</taxon>
        <taxon>Spermatophyta</taxon>
        <taxon>Magnoliopsida</taxon>
        <taxon>eudicotyledons</taxon>
        <taxon>Gunneridae</taxon>
        <taxon>Pentapetalae</taxon>
        <taxon>asterids</taxon>
        <taxon>campanulids</taxon>
        <taxon>Asterales</taxon>
        <taxon>Asteraceae</taxon>
        <taxon>Asteroideae</taxon>
        <taxon>Heliantheae alliance</taxon>
        <taxon>Heliantheae</taxon>
        <taxon>Helianthus</taxon>
    </lineage>
</organism>
<reference evidence="2" key="1">
    <citation type="journal article" date="2017" name="Nature">
        <title>The sunflower genome provides insights into oil metabolism, flowering and Asterid evolution.</title>
        <authorList>
            <person name="Badouin H."/>
            <person name="Gouzy J."/>
            <person name="Grassa C.J."/>
            <person name="Murat F."/>
            <person name="Staton S.E."/>
            <person name="Cottret L."/>
            <person name="Lelandais-Briere C."/>
            <person name="Owens G.L."/>
            <person name="Carrere S."/>
            <person name="Mayjonade B."/>
            <person name="Legrand L."/>
            <person name="Gill N."/>
            <person name="Kane N.C."/>
            <person name="Bowers J.E."/>
            <person name="Hubner S."/>
            <person name="Bellec A."/>
            <person name="Berard A."/>
            <person name="Berges H."/>
            <person name="Blanchet N."/>
            <person name="Boniface M.C."/>
            <person name="Brunel D."/>
            <person name="Catrice O."/>
            <person name="Chaidir N."/>
            <person name="Claudel C."/>
            <person name="Donnadieu C."/>
            <person name="Faraut T."/>
            <person name="Fievet G."/>
            <person name="Helmstetter N."/>
            <person name="King M."/>
            <person name="Knapp S.J."/>
            <person name="Lai Z."/>
            <person name="Le Paslier M.C."/>
            <person name="Lippi Y."/>
            <person name="Lorenzon L."/>
            <person name="Mandel J.R."/>
            <person name="Marage G."/>
            <person name="Marchand G."/>
            <person name="Marquand E."/>
            <person name="Bret-Mestries E."/>
            <person name="Morien E."/>
            <person name="Nambeesan S."/>
            <person name="Nguyen T."/>
            <person name="Pegot-Espagnet P."/>
            <person name="Pouilly N."/>
            <person name="Raftis F."/>
            <person name="Sallet E."/>
            <person name="Schiex T."/>
            <person name="Thomas J."/>
            <person name="Vandecasteele C."/>
            <person name="Vares D."/>
            <person name="Vear F."/>
            <person name="Vautrin S."/>
            <person name="Crespi M."/>
            <person name="Mangin B."/>
            <person name="Burke J.M."/>
            <person name="Salse J."/>
            <person name="Munos S."/>
            <person name="Vincourt P."/>
            <person name="Rieseberg L.H."/>
            <person name="Langlade N.B."/>
        </authorList>
    </citation>
    <scope>NUCLEOTIDE SEQUENCE</scope>
    <source>
        <tissue evidence="2">Leaves</tissue>
    </source>
</reference>
<proteinExistence type="predicted"/>
<dbReference type="InterPro" id="IPR046960">
    <property type="entry name" value="PPR_At4g14850-like_plant"/>
</dbReference>
<dbReference type="Proteomes" id="UP000215914">
    <property type="component" value="Unassembled WGS sequence"/>
</dbReference>
<keyword evidence="3" id="KW-1185">Reference proteome</keyword>
<dbReference type="InterPro" id="IPR002885">
    <property type="entry name" value="PPR_rpt"/>
</dbReference>
<dbReference type="EMBL" id="MNCJ02000330">
    <property type="protein sequence ID" value="KAF5762741.1"/>
    <property type="molecule type" value="Genomic_DNA"/>
</dbReference>
<keyword evidence="1" id="KW-0677">Repeat</keyword>
<accession>A0A9K3DYP2</accession>
<evidence type="ECO:0000256" key="1">
    <source>
        <dbReference type="ARBA" id="ARBA00022737"/>
    </source>
</evidence>
<name>A0A9K3DYP2_HELAN</name>
<dbReference type="AlphaFoldDB" id="A0A9K3DYP2"/>